<protein>
    <submittedName>
        <fullName evidence="1">Uncharacterized protein</fullName>
    </submittedName>
</protein>
<feature type="non-terminal residue" evidence="1">
    <location>
        <position position="1"/>
    </location>
</feature>
<sequence length="100" mass="11301">PGTVRQHYEQEVEASYRRYSRGELDLRALHLELAQTMREFTGHRLGTDVRSWTRADAAGHGATQRVGELLARWEEPAFAARSDAEAAASVHAAREVIRSW</sequence>
<proteinExistence type="predicted"/>
<organism evidence="1 2">
    <name type="scientific">Georgenia halotolerans</name>
    <dbReference type="NCBI Taxonomy" id="3028317"/>
    <lineage>
        <taxon>Bacteria</taxon>
        <taxon>Bacillati</taxon>
        <taxon>Actinomycetota</taxon>
        <taxon>Actinomycetes</taxon>
        <taxon>Micrococcales</taxon>
        <taxon>Bogoriellaceae</taxon>
        <taxon>Georgenia</taxon>
    </lineage>
</organism>
<name>A0ABT5TXN2_9MICO</name>
<comment type="caution">
    <text evidence="1">The sequence shown here is derived from an EMBL/GenBank/DDBJ whole genome shotgun (WGS) entry which is preliminary data.</text>
</comment>
<dbReference type="EMBL" id="JARACI010000980">
    <property type="protein sequence ID" value="MDD9206805.1"/>
    <property type="molecule type" value="Genomic_DNA"/>
</dbReference>
<evidence type="ECO:0000313" key="1">
    <source>
        <dbReference type="EMBL" id="MDD9206805.1"/>
    </source>
</evidence>
<gene>
    <name evidence="1" type="ORF">PU560_10050</name>
</gene>
<accession>A0ABT5TXN2</accession>
<dbReference type="Proteomes" id="UP001165561">
    <property type="component" value="Unassembled WGS sequence"/>
</dbReference>
<keyword evidence="2" id="KW-1185">Reference proteome</keyword>
<evidence type="ECO:0000313" key="2">
    <source>
        <dbReference type="Proteomes" id="UP001165561"/>
    </source>
</evidence>
<reference evidence="1" key="1">
    <citation type="submission" date="2023-02" db="EMBL/GenBank/DDBJ databases">
        <title>Georgenia sp.10Sc9-8, isolated from a soil sample collected from the Taklamakan desert.</title>
        <authorList>
            <person name="Liu S."/>
        </authorList>
    </citation>
    <scope>NUCLEOTIDE SEQUENCE</scope>
    <source>
        <strain evidence="1">10Sc9-8</strain>
    </source>
</reference>